<sequence>MNTTILFDKQNLKYAKIATWDLGNQVLYNLCLKYPNHKNKSEVLAKIWLIGRSYAASIERRKNKNHKGEDNEMFYEKIVAPAMIKSRLDHYLSRLDIYKEISDFNIELILETHKYLVDLFVSITELNKRSLASKYLHFHRPNLFYLFDSRAANSLRKLVPKLANDKYLNYDSTYTSFYLKAYSLNRFIKNKYDIALSPRELDKILLWIY</sequence>
<comment type="caution">
    <text evidence="1">The sequence shown here is derived from an EMBL/GenBank/DDBJ whole genome shotgun (WGS) entry which is preliminary data.</text>
</comment>
<dbReference type="EMBL" id="MGDI01000005">
    <property type="protein sequence ID" value="OGL54854.1"/>
    <property type="molecule type" value="Genomic_DNA"/>
</dbReference>
<protein>
    <submittedName>
        <fullName evidence="1">Uncharacterized protein</fullName>
    </submittedName>
</protein>
<proteinExistence type="predicted"/>
<name>A0A1F7SNS7_9BACT</name>
<organism evidence="1 2">
    <name type="scientific">Candidatus Schekmanbacteria bacterium RIFCSPLOWO2_12_FULL_38_15</name>
    <dbReference type="NCBI Taxonomy" id="1817883"/>
    <lineage>
        <taxon>Bacteria</taxon>
        <taxon>Candidatus Schekmaniibacteriota</taxon>
    </lineage>
</organism>
<dbReference type="AlphaFoldDB" id="A0A1F7SNS7"/>
<dbReference type="STRING" id="1817883.A3G31_01900"/>
<accession>A0A1F7SNS7</accession>
<reference evidence="1 2" key="1">
    <citation type="journal article" date="2016" name="Nat. Commun.">
        <title>Thousands of microbial genomes shed light on interconnected biogeochemical processes in an aquifer system.</title>
        <authorList>
            <person name="Anantharaman K."/>
            <person name="Brown C.T."/>
            <person name="Hug L.A."/>
            <person name="Sharon I."/>
            <person name="Castelle C.J."/>
            <person name="Probst A.J."/>
            <person name="Thomas B.C."/>
            <person name="Singh A."/>
            <person name="Wilkins M.J."/>
            <person name="Karaoz U."/>
            <person name="Brodie E.L."/>
            <person name="Williams K.H."/>
            <person name="Hubbard S.S."/>
            <person name="Banfield J.F."/>
        </authorList>
    </citation>
    <scope>NUCLEOTIDE SEQUENCE [LARGE SCALE GENOMIC DNA]</scope>
</reference>
<evidence type="ECO:0000313" key="2">
    <source>
        <dbReference type="Proteomes" id="UP000178082"/>
    </source>
</evidence>
<evidence type="ECO:0000313" key="1">
    <source>
        <dbReference type="EMBL" id="OGL54854.1"/>
    </source>
</evidence>
<dbReference type="Proteomes" id="UP000178082">
    <property type="component" value="Unassembled WGS sequence"/>
</dbReference>
<gene>
    <name evidence="1" type="ORF">A3G31_01900</name>
</gene>